<gene>
    <name evidence="2" type="ORF">DCR58_03410</name>
</gene>
<evidence type="ECO:0008006" key="4">
    <source>
        <dbReference type="Google" id="ProtNLM"/>
    </source>
</evidence>
<feature type="chain" id="PRO_5017063763" description="DUF3718 domain-containing protein" evidence="1">
    <location>
        <begin position="27"/>
        <end position="125"/>
    </location>
</feature>
<comment type="caution">
    <text evidence="2">The sequence shown here is derived from an EMBL/GenBank/DDBJ whole genome shotgun (WGS) entry which is preliminary data.</text>
</comment>
<reference evidence="2 3" key="1">
    <citation type="journal article" date="2018" name="Nat. Biotechnol.">
        <title>A standardized bacterial taxonomy based on genome phylogeny substantially revises the tree of life.</title>
        <authorList>
            <person name="Parks D.H."/>
            <person name="Chuvochina M."/>
            <person name="Waite D.W."/>
            <person name="Rinke C."/>
            <person name="Skarshewski A."/>
            <person name="Chaumeil P.A."/>
            <person name="Hugenholtz P."/>
        </authorList>
    </citation>
    <scope>NUCLEOTIDE SEQUENCE [LARGE SCALE GENOMIC DNA]</scope>
    <source>
        <strain evidence="2">UBA9360</strain>
    </source>
</reference>
<dbReference type="Pfam" id="PF12514">
    <property type="entry name" value="DUF3718"/>
    <property type="match status" value="1"/>
</dbReference>
<sequence>MKSFILSSLIAATAIAGVSFSQPAKAQNELALSLCTYVQGDDTMRLRKKLRDSRVRMRDVYSGIQCNGQSLLQFAMTNGSNDIGTFMVGRLSVDDLASSGDYEWAQQNGHGSSPIAAAIKERAGL</sequence>
<feature type="signal peptide" evidence="1">
    <location>
        <begin position="1"/>
        <end position="26"/>
    </location>
</feature>
<organism evidence="2 3">
    <name type="scientific">Idiomarina baltica</name>
    <dbReference type="NCBI Taxonomy" id="190892"/>
    <lineage>
        <taxon>Bacteria</taxon>
        <taxon>Pseudomonadati</taxon>
        <taxon>Pseudomonadota</taxon>
        <taxon>Gammaproteobacteria</taxon>
        <taxon>Alteromonadales</taxon>
        <taxon>Idiomarinaceae</taxon>
        <taxon>Idiomarina</taxon>
    </lineage>
</organism>
<name>A0A348WMQ4_9GAMM</name>
<protein>
    <recommendedName>
        <fullName evidence="4">DUF3718 domain-containing protein</fullName>
    </recommendedName>
</protein>
<accession>A0A348WMQ4</accession>
<dbReference type="Proteomes" id="UP000262878">
    <property type="component" value="Unassembled WGS sequence"/>
</dbReference>
<dbReference type="InterPro" id="IPR022193">
    <property type="entry name" value="DUF3718"/>
</dbReference>
<evidence type="ECO:0000256" key="1">
    <source>
        <dbReference type="SAM" id="SignalP"/>
    </source>
</evidence>
<evidence type="ECO:0000313" key="2">
    <source>
        <dbReference type="EMBL" id="HAR55816.1"/>
    </source>
</evidence>
<dbReference type="EMBL" id="DMUP01000073">
    <property type="protein sequence ID" value="HAR55816.1"/>
    <property type="molecule type" value="Genomic_DNA"/>
</dbReference>
<keyword evidence="1" id="KW-0732">Signal</keyword>
<proteinExistence type="predicted"/>
<evidence type="ECO:0000313" key="3">
    <source>
        <dbReference type="Proteomes" id="UP000262878"/>
    </source>
</evidence>
<dbReference type="AlphaFoldDB" id="A0A348WMQ4"/>